<evidence type="ECO:0000313" key="1">
    <source>
        <dbReference type="EMBL" id="CBI00257.1"/>
    </source>
</evidence>
<reference evidence="1" key="1">
    <citation type="submission" date="2009-10" db="EMBL/GenBank/DDBJ databases">
        <title>Diversity of trophic interactions inside an arsenic-rich microbial ecosystem.</title>
        <authorList>
            <person name="Bertin P.N."/>
            <person name="Heinrich-Salmeron A."/>
            <person name="Pelletier E."/>
            <person name="Goulhen-Chollet F."/>
            <person name="Arsene-Ploetze F."/>
            <person name="Gallien S."/>
            <person name="Calteau A."/>
            <person name="Vallenet D."/>
            <person name="Casiot C."/>
            <person name="Chane-Woon-Ming B."/>
            <person name="Giloteaux L."/>
            <person name="Barakat M."/>
            <person name="Bonnefoy V."/>
            <person name="Bruneel O."/>
            <person name="Chandler M."/>
            <person name="Cleiss J."/>
            <person name="Duran R."/>
            <person name="Elbaz-Poulichet F."/>
            <person name="Fonknechten N."/>
            <person name="Lauga B."/>
            <person name="Mornico D."/>
            <person name="Ortet P."/>
            <person name="Schaeffer C."/>
            <person name="Siguier P."/>
            <person name="Alexander Thil Smith A."/>
            <person name="Van Dorsselaer A."/>
            <person name="Weissenbach J."/>
            <person name="Medigue C."/>
            <person name="Le Paslier D."/>
        </authorList>
    </citation>
    <scope>NUCLEOTIDE SEQUENCE</scope>
</reference>
<dbReference type="AlphaFoldDB" id="E6PZ98"/>
<dbReference type="EMBL" id="CABN01000112">
    <property type="protein sequence ID" value="CBI00257.1"/>
    <property type="molecule type" value="Genomic_DNA"/>
</dbReference>
<accession>E6PZ98</accession>
<organism evidence="1">
    <name type="scientific">mine drainage metagenome</name>
    <dbReference type="NCBI Taxonomy" id="410659"/>
    <lineage>
        <taxon>unclassified sequences</taxon>
        <taxon>metagenomes</taxon>
        <taxon>ecological metagenomes</taxon>
    </lineage>
</organism>
<proteinExistence type="predicted"/>
<gene>
    <name evidence="1" type="ORF">CARN3_1264</name>
</gene>
<name>E6PZ98_9ZZZZ</name>
<comment type="caution">
    <text evidence="1">The sequence shown here is derived from an EMBL/GenBank/DDBJ whole genome shotgun (WGS) entry which is preliminary data.</text>
</comment>
<protein>
    <submittedName>
        <fullName evidence="1">Uncharacterized protein</fullName>
    </submittedName>
</protein>
<sequence>MSNQNDFHDTASLGQANYGWVNTA</sequence>